<dbReference type="EMBL" id="MU863651">
    <property type="protein sequence ID" value="KAK4099265.1"/>
    <property type="molecule type" value="Genomic_DNA"/>
</dbReference>
<evidence type="ECO:0000313" key="1">
    <source>
        <dbReference type="EMBL" id="KAK4099265.1"/>
    </source>
</evidence>
<sequence length="110" mass="12175">MRMLQLDIMLPTFGLPSTRCAAEVCEFATPLRESQRGPSNPGTSRCFFRPLAARGVGTRLGSRDACPTLYPPFKALIKTVSSPRILRARNRLLFSLPPNLHGPRTSYSTL</sequence>
<name>A0AAN6SZ83_9PEZI</name>
<accession>A0AAN6SZ83</accession>
<gene>
    <name evidence="1" type="ORF">N658DRAFT_172544</name>
</gene>
<comment type="caution">
    <text evidence="1">The sequence shown here is derived from an EMBL/GenBank/DDBJ whole genome shotgun (WGS) entry which is preliminary data.</text>
</comment>
<keyword evidence="2" id="KW-1185">Reference proteome</keyword>
<reference evidence="1" key="2">
    <citation type="submission" date="2023-05" db="EMBL/GenBank/DDBJ databases">
        <authorList>
            <consortium name="Lawrence Berkeley National Laboratory"/>
            <person name="Steindorff A."/>
            <person name="Hensen N."/>
            <person name="Bonometti L."/>
            <person name="Westerberg I."/>
            <person name="Brannstrom I.O."/>
            <person name="Guillou S."/>
            <person name="Cros-Aarteil S."/>
            <person name="Calhoun S."/>
            <person name="Haridas S."/>
            <person name="Kuo A."/>
            <person name="Mondo S."/>
            <person name="Pangilinan J."/>
            <person name="Riley R."/>
            <person name="Labutti K."/>
            <person name="Andreopoulos B."/>
            <person name="Lipzen A."/>
            <person name="Chen C."/>
            <person name="Yanf M."/>
            <person name="Daum C."/>
            <person name="Ng V."/>
            <person name="Clum A."/>
            <person name="Ohm R."/>
            <person name="Martin F."/>
            <person name="Silar P."/>
            <person name="Natvig D."/>
            <person name="Lalanne C."/>
            <person name="Gautier V."/>
            <person name="Ament-Velasquez S.L."/>
            <person name="Kruys A."/>
            <person name="Hutchinson M.I."/>
            <person name="Powell A.J."/>
            <person name="Barry K."/>
            <person name="Miller A.N."/>
            <person name="Grigoriev I.V."/>
            <person name="Debuchy R."/>
            <person name="Gladieux P."/>
            <person name="Thoren M.H."/>
            <person name="Johannesson H."/>
        </authorList>
    </citation>
    <scope>NUCLEOTIDE SEQUENCE</scope>
    <source>
        <strain evidence="1">CBS 757.83</strain>
    </source>
</reference>
<dbReference type="Proteomes" id="UP001305647">
    <property type="component" value="Unassembled WGS sequence"/>
</dbReference>
<organism evidence="1 2">
    <name type="scientific">Parathielavia hyrcaniae</name>
    <dbReference type="NCBI Taxonomy" id="113614"/>
    <lineage>
        <taxon>Eukaryota</taxon>
        <taxon>Fungi</taxon>
        <taxon>Dikarya</taxon>
        <taxon>Ascomycota</taxon>
        <taxon>Pezizomycotina</taxon>
        <taxon>Sordariomycetes</taxon>
        <taxon>Sordariomycetidae</taxon>
        <taxon>Sordariales</taxon>
        <taxon>Chaetomiaceae</taxon>
        <taxon>Parathielavia</taxon>
    </lineage>
</organism>
<reference evidence="1" key="1">
    <citation type="journal article" date="2023" name="Mol. Phylogenet. Evol.">
        <title>Genome-scale phylogeny and comparative genomics of the fungal order Sordariales.</title>
        <authorList>
            <person name="Hensen N."/>
            <person name="Bonometti L."/>
            <person name="Westerberg I."/>
            <person name="Brannstrom I.O."/>
            <person name="Guillou S."/>
            <person name="Cros-Aarteil S."/>
            <person name="Calhoun S."/>
            <person name="Haridas S."/>
            <person name="Kuo A."/>
            <person name="Mondo S."/>
            <person name="Pangilinan J."/>
            <person name="Riley R."/>
            <person name="LaButti K."/>
            <person name="Andreopoulos B."/>
            <person name="Lipzen A."/>
            <person name="Chen C."/>
            <person name="Yan M."/>
            <person name="Daum C."/>
            <person name="Ng V."/>
            <person name="Clum A."/>
            <person name="Steindorff A."/>
            <person name="Ohm R.A."/>
            <person name="Martin F."/>
            <person name="Silar P."/>
            <person name="Natvig D.O."/>
            <person name="Lalanne C."/>
            <person name="Gautier V."/>
            <person name="Ament-Velasquez S.L."/>
            <person name="Kruys A."/>
            <person name="Hutchinson M.I."/>
            <person name="Powell A.J."/>
            <person name="Barry K."/>
            <person name="Miller A.N."/>
            <person name="Grigoriev I.V."/>
            <person name="Debuchy R."/>
            <person name="Gladieux P."/>
            <person name="Hiltunen Thoren M."/>
            <person name="Johannesson H."/>
        </authorList>
    </citation>
    <scope>NUCLEOTIDE SEQUENCE</scope>
    <source>
        <strain evidence="1">CBS 757.83</strain>
    </source>
</reference>
<protein>
    <submittedName>
        <fullName evidence="1">Uncharacterized protein</fullName>
    </submittedName>
</protein>
<proteinExistence type="predicted"/>
<evidence type="ECO:0000313" key="2">
    <source>
        <dbReference type="Proteomes" id="UP001305647"/>
    </source>
</evidence>
<dbReference type="AlphaFoldDB" id="A0AAN6SZ83"/>